<proteinExistence type="predicted"/>
<dbReference type="EMBL" id="BMZA01000008">
    <property type="protein sequence ID" value="GGZ07314.1"/>
    <property type="molecule type" value="Genomic_DNA"/>
</dbReference>
<keyword evidence="3" id="KW-1185">Reference proteome</keyword>
<accession>A0A918UG69</accession>
<dbReference type="AlphaFoldDB" id="A0A918UG69"/>
<evidence type="ECO:0000313" key="3">
    <source>
        <dbReference type="Proteomes" id="UP000648075"/>
    </source>
</evidence>
<feature type="chain" id="PRO_5038092284" evidence="1">
    <location>
        <begin position="25"/>
        <end position="157"/>
    </location>
</feature>
<reference evidence="2" key="2">
    <citation type="submission" date="2020-09" db="EMBL/GenBank/DDBJ databases">
        <authorList>
            <person name="Sun Q."/>
            <person name="Kim S."/>
        </authorList>
    </citation>
    <scope>NUCLEOTIDE SEQUENCE</scope>
    <source>
        <strain evidence="2">KCTC 32255</strain>
    </source>
</reference>
<comment type="caution">
    <text evidence="2">The sequence shown here is derived from an EMBL/GenBank/DDBJ whole genome shotgun (WGS) entry which is preliminary data.</text>
</comment>
<feature type="signal peptide" evidence="1">
    <location>
        <begin position="1"/>
        <end position="24"/>
    </location>
</feature>
<reference evidence="2" key="1">
    <citation type="journal article" date="2014" name="Int. J. Syst. Evol. Microbiol.">
        <title>Complete genome sequence of Corynebacterium casei LMG S-19264T (=DSM 44701T), isolated from a smear-ripened cheese.</title>
        <authorList>
            <consortium name="US DOE Joint Genome Institute (JGI-PGF)"/>
            <person name="Walter F."/>
            <person name="Albersmeier A."/>
            <person name="Kalinowski J."/>
            <person name="Ruckert C."/>
        </authorList>
    </citation>
    <scope>NUCLEOTIDE SEQUENCE</scope>
    <source>
        <strain evidence="2">KCTC 32255</strain>
    </source>
</reference>
<protein>
    <submittedName>
        <fullName evidence="2">Uncharacterized protein</fullName>
    </submittedName>
</protein>
<name>A0A918UG69_9SPHN</name>
<sequence length="157" mass="15966">MIQARTLMIALAGAAGLGSAVSMAVPTRMAISAPTIGGHAIAGPAGDELAYYSEPGPQDLDPTAYYPGSWTSDPSTPASARWLAARASGYPPARDVPEAAEPVEPEMLQNVVSPAPDAIVSTDDQPSTVTVVSGNADGAVDSSMREHIAVIDVPAPQ</sequence>
<organism evidence="2 3">
    <name type="scientific">Novosphingobium colocasiae</name>
    <dbReference type="NCBI Taxonomy" id="1256513"/>
    <lineage>
        <taxon>Bacteria</taxon>
        <taxon>Pseudomonadati</taxon>
        <taxon>Pseudomonadota</taxon>
        <taxon>Alphaproteobacteria</taxon>
        <taxon>Sphingomonadales</taxon>
        <taxon>Sphingomonadaceae</taxon>
        <taxon>Novosphingobium</taxon>
    </lineage>
</organism>
<gene>
    <name evidence="2" type="ORF">GCM10011614_22790</name>
</gene>
<evidence type="ECO:0000256" key="1">
    <source>
        <dbReference type="SAM" id="SignalP"/>
    </source>
</evidence>
<dbReference type="Proteomes" id="UP000648075">
    <property type="component" value="Unassembled WGS sequence"/>
</dbReference>
<keyword evidence="1" id="KW-0732">Signal</keyword>
<evidence type="ECO:0000313" key="2">
    <source>
        <dbReference type="EMBL" id="GGZ07314.1"/>
    </source>
</evidence>
<dbReference type="RefSeq" id="WP_189621324.1">
    <property type="nucleotide sequence ID" value="NZ_BMZA01000008.1"/>
</dbReference>